<accession>A0A8C6VNX8</accession>
<name>A0A8C6VNX8_NAJNA</name>
<keyword evidence="7" id="KW-1185">Reference proteome</keyword>
<feature type="domain" description="CC2D2A N-terminal C2" evidence="2">
    <location>
        <begin position="422"/>
        <end position="575"/>
    </location>
</feature>
<dbReference type="Pfam" id="PF17661">
    <property type="entry name" value="DUF5523"/>
    <property type="match status" value="1"/>
</dbReference>
<dbReference type="Pfam" id="PF15625">
    <property type="entry name" value="CC2D2AN-C2"/>
    <property type="match status" value="1"/>
</dbReference>
<dbReference type="PANTHER" id="PTHR20837:SF7">
    <property type="entry name" value="COILED-COIL AND C2 DOMAIN-CONTAINING PROTEIN 2A"/>
    <property type="match status" value="1"/>
</dbReference>
<evidence type="ECO:0000313" key="6">
    <source>
        <dbReference type="Ensembl" id="ENSNNAP00000005056.1"/>
    </source>
</evidence>
<dbReference type="PANTHER" id="PTHR20837">
    <property type="entry name" value="CENTROSOMAL PROTEIN-RELATED"/>
    <property type="match status" value="1"/>
</dbReference>
<dbReference type="GO" id="GO:0007224">
    <property type="term" value="P:smoothened signaling pathway"/>
    <property type="evidence" value="ECO:0007669"/>
    <property type="project" value="Ensembl"/>
</dbReference>
<dbReference type="GO" id="GO:0036038">
    <property type="term" value="C:MKS complex"/>
    <property type="evidence" value="ECO:0007669"/>
    <property type="project" value="Ensembl"/>
</dbReference>
<dbReference type="OMA" id="NADNIWF"/>
<evidence type="ECO:0000259" key="5">
    <source>
        <dbReference type="Pfam" id="PF24656"/>
    </source>
</evidence>
<dbReference type="GO" id="GO:0043010">
    <property type="term" value="P:camera-type eye development"/>
    <property type="evidence" value="ECO:0007669"/>
    <property type="project" value="Ensembl"/>
</dbReference>
<sequence length="1342" mass="154757">VVSNSHQWSDMVHTDEEEHLFHDKGNDGIFIIEQTRQDFLEIRPAEYESYSGRVQKEKDTLFIPSMLRVPPSLKMPDNMQPRFLEDEGFYTGERPVVSLSNQNIMENRILKQEQKWFGDDGQILALPNPVKQSLTRPPLFLTKGNQESDLVIFYKKALKMRLANQYIVGNDDPQSCFQLDIDISGLIFTHHPCFSREHILAAKLAQLFDQYLFRKQRNLTKLLTDKLHGLRNALQNILDTAESGIPNLVVQQSITEYKLEIRKTRRLRDNEQEKDRALLKAMIKVWKEIKFLRDFQKFINTPLKLFMRKKEVDLKLDEKAYEAEIQAETAELLEETIEEYEKKMDEYKTELRAWKSWKKAQKNQKKQKRKSSQNLEDEESEQMEEPLKPLPPPPVDQQQVELQVRRRAAENRRQPGVLQSNQSIAEVARREDVKKRSLFLKVLFNSKEVSRTVSRQMTSDFRIHFGQIFNVQIFNWPESLKLQLYETIGLGSANLLMEIFVPIPETTVLTGGAPIEEIEFSSDQCVALDHEGVGSGVPFSFEADGSNNMILMTSGKVSCSVSWAVGANGIPLVPPLFSLLCQNFSFLKKADAIASIGASGLTDMKKLAKWVTETKLDPNDPSNTVLMQFLKVTPCGDSSIPDFFRLEQLQKEFNFVFDEEFNMSKRFWLLELRMNEVAEFQNYKFVPLLEKEISEKILQDYEKRLQKKDGMDTKDYLDAHRAIVEKYMEKVRESVINRFLIAKHHFVHSDLVSEDEIPTVGFLSVSLFKLAEAKRPLKPRRKERKKVMAQNLSDGDVKLLVNVVRAFELPVRKCAGSKLQQPSKSSWAFNEMFVASATPHSSNHSMDWTFGQVSVRPFVEVSFQRTVCRTTTAEGSNPNWSEELELPFRCECQDQIDDREREIGGVHTCMEKRWLGLIRIPFTTVYFQGRIDGTFKIDTPPVLLGYSKGKNMGIDRKYDSIQHLSDGSYLSLFITTEPQLIPGESVQERLDTQEDEKLLQAAERYKAECALKFPDRQCLTTVIDISGKTLFVTRFIRAINPPEELLRRVLLSLLSLIPFLPNKVSFAGICVLWSTSDQFLDLLAGDEEEHAVLLCNYFLALGKKAWLLIGNAVPEGPTAYVLTWEQNQYVIWNPSRGHFYGQYDAFCPLKRVSCLISADNVWFNIQQDDSPPRINFDVNKTKFWKPFFSRSLPFSGLSSVQPEELFYQNADKSVALHLQNRLEKILKEKIMEWRPSHLTRWNRYCTSALRQFLPLLEKHQGKEAEDDHQAELQKQLGDYRVSGFPIHLPFSDVASIVEAVYSTGVHKTEIPNTEFALAVYVHAYPKHILSVWIYVASLVCNR</sequence>
<dbReference type="InterPro" id="IPR041510">
    <property type="entry name" value="DUF5523"/>
</dbReference>
<dbReference type="Proteomes" id="UP000694559">
    <property type="component" value="Unplaced"/>
</dbReference>
<feature type="domain" description="Centrosomal protein of 76 kDa C-terminal" evidence="4">
    <location>
        <begin position="1215"/>
        <end position="1336"/>
    </location>
</feature>
<dbReference type="GO" id="GO:0001822">
    <property type="term" value="P:kidney development"/>
    <property type="evidence" value="ECO:0007669"/>
    <property type="project" value="Ensembl"/>
</dbReference>
<gene>
    <name evidence="6" type="primary">CC2D2A</name>
</gene>
<evidence type="ECO:0000259" key="3">
    <source>
        <dbReference type="Pfam" id="PF17661"/>
    </source>
</evidence>
<dbReference type="InterPro" id="IPR028928">
    <property type="entry name" value="CC2D2AN-C2"/>
</dbReference>
<dbReference type="GO" id="GO:0035082">
    <property type="term" value="P:axoneme assembly"/>
    <property type="evidence" value="ECO:0007669"/>
    <property type="project" value="Ensembl"/>
</dbReference>
<evidence type="ECO:0000259" key="2">
    <source>
        <dbReference type="Pfam" id="PF15625"/>
    </source>
</evidence>
<reference evidence="6" key="1">
    <citation type="submission" date="2025-08" db="UniProtKB">
        <authorList>
            <consortium name="Ensembl"/>
        </authorList>
    </citation>
    <scope>IDENTIFICATION</scope>
</reference>
<dbReference type="GO" id="GO:0044458">
    <property type="term" value="P:motile cilium assembly"/>
    <property type="evidence" value="ECO:0007669"/>
    <property type="project" value="Ensembl"/>
</dbReference>
<feature type="region of interest" description="Disordered" evidence="1">
    <location>
        <begin position="362"/>
        <end position="419"/>
    </location>
</feature>
<feature type="compositionally biased region" description="Basic and acidic residues" evidence="1">
    <location>
        <begin position="403"/>
        <end position="413"/>
    </location>
</feature>
<proteinExistence type="predicted"/>
<dbReference type="InterPro" id="IPR056288">
    <property type="entry name" value="CEP76_C"/>
</dbReference>
<dbReference type="InterPro" id="IPR052434">
    <property type="entry name" value="Tectonic-like_complex_comp"/>
</dbReference>
<dbReference type="Ensembl" id="ENSNNAT00000005282.1">
    <property type="protein sequence ID" value="ENSNNAP00000005056.1"/>
    <property type="gene ID" value="ENSNNAG00000003243.1"/>
</dbReference>
<feature type="compositionally biased region" description="Basic residues" evidence="1">
    <location>
        <begin position="362"/>
        <end position="371"/>
    </location>
</feature>
<organism evidence="6 7">
    <name type="scientific">Naja naja</name>
    <name type="common">Indian cobra</name>
    <dbReference type="NCBI Taxonomy" id="35670"/>
    <lineage>
        <taxon>Eukaryota</taxon>
        <taxon>Metazoa</taxon>
        <taxon>Chordata</taxon>
        <taxon>Craniata</taxon>
        <taxon>Vertebrata</taxon>
        <taxon>Euteleostomi</taxon>
        <taxon>Lepidosauria</taxon>
        <taxon>Squamata</taxon>
        <taxon>Bifurcata</taxon>
        <taxon>Unidentata</taxon>
        <taxon>Episquamata</taxon>
        <taxon>Toxicofera</taxon>
        <taxon>Serpentes</taxon>
        <taxon>Colubroidea</taxon>
        <taxon>Elapidae</taxon>
        <taxon>Elapinae</taxon>
        <taxon>Naja</taxon>
    </lineage>
</organism>
<dbReference type="SUPFAM" id="SSF49562">
    <property type="entry name" value="C2 domain (Calcium/lipid-binding domain, CaLB)"/>
    <property type="match status" value="1"/>
</dbReference>
<evidence type="ECO:0000256" key="1">
    <source>
        <dbReference type="SAM" id="MobiDB-lite"/>
    </source>
</evidence>
<dbReference type="GO" id="GO:1990403">
    <property type="term" value="P:embryonic brain development"/>
    <property type="evidence" value="ECO:0007669"/>
    <property type="project" value="Ensembl"/>
</dbReference>
<dbReference type="OrthoDB" id="2162143at2759"/>
<feature type="compositionally biased region" description="Acidic residues" evidence="1">
    <location>
        <begin position="375"/>
        <end position="384"/>
    </location>
</feature>
<dbReference type="InterPro" id="IPR056290">
    <property type="entry name" value="CEPT76/DRC7_peptidase-like_dom"/>
</dbReference>
<dbReference type="Pfam" id="PF24652">
    <property type="entry name" value="CEP76_C"/>
    <property type="match status" value="1"/>
</dbReference>
<feature type="domain" description="CEP76/DRC7 peptidase-like" evidence="5">
    <location>
        <begin position="1072"/>
        <end position="1187"/>
    </location>
</feature>
<feature type="domain" description="DUF5523" evidence="3">
    <location>
        <begin position="9"/>
        <end position="156"/>
    </location>
</feature>
<dbReference type="GO" id="GO:0007368">
    <property type="term" value="P:determination of left/right symmetry"/>
    <property type="evidence" value="ECO:0007669"/>
    <property type="project" value="Ensembl"/>
</dbReference>
<dbReference type="GeneTree" id="ENSGT00940000155482"/>
<dbReference type="GO" id="GO:0007507">
    <property type="term" value="P:heart development"/>
    <property type="evidence" value="ECO:0007669"/>
    <property type="project" value="Ensembl"/>
</dbReference>
<dbReference type="InterPro" id="IPR035892">
    <property type="entry name" value="C2_domain_sf"/>
</dbReference>
<dbReference type="GO" id="GO:1905515">
    <property type="term" value="P:non-motile cilium assembly"/>
    <property type="evidence" value="ECO:0007669"/>
    <property type="project" value="Ensembl"/>
</dbReference>
<dbReference type="GO" id="GO:0001843">
    <property type="term" value="P:neural tube closure"/>
    <property type="evidence" value="ECO:0007669"/>
    <property type="project" value="Ensembl"/>
</dbReference>
<dbReference type="Pfam" id="PF24656">
    <property type="entry name" value="CEPT76_peptidase"/>
    <property type="match status" value="1"/>
</dbReference>
<evidence type="ECO:0000313" key="7">
    <source>
        <dbReference type="Proteomes" id="UP000694559"/>
    </source>
</evidence>
<protein>
    <submittedName>
        <fullName evidence="6">Coiled-coil and C2 domain containing 2A</fullName>
    </submittedName>
</protein>
<evidence type="ECO:0000259" key="4">
    <source>
        <dbReference type="Pfam" id="PF24652"/>
    </source>
</evidence>
<reference evidence="6" key="2">
    <citation type="submission" date="2025-09" db="UniProtKB">
        <authorList>
            <consortium name="Ensembl"/>
        </authorList>
    </citation>
    <scope>IDENTIFICATION</scope>
</reference>
<dbReference type="GO" id="GO:1904491">
    <property type="term" value="P:protein localization to ciliary transition zone"/>
    <property type="evidence" value="ECO:0007669"/>
    <property type="project" value="Ensembl"/>
</dbReference>